<sequence>MVSHSSSCSPKAPIISVWRIVNVGIDKPGQQQLASLIDITLQRMQKGFPLLPWQQRDNFPALQEQQAIIEIAGLAATVIRVSATPAISKNAPRTAVW</sequence>
<evidence type="ECO:0000313" key="2">
    <source>
        <dbReference type="Proteomes" id="UP000254545"/>
    </source>
</evidence>
<organism evidence="1 2">
    <name type="scientific">Klebsiella variicola</name>
    <dbReference type="NCBI Taxonomy" id="244366"/>
    <lineage>
        <taxon>Bacteria</taxon>
        <taxon>Pseudomonadati</taxon>
        <taxon>Pseudomonadota</taxon>
        <taxon>Gammaproteobacteria</taxon>
        <taxon>Enterobacterales</taxon>
        <taxon>Enterobacteriaceae</taxon>
        <taxon>Klebsiella/Raoultella group</taxon>
        <taxon>Klebsiella</taxon>
        <taxon>Klebsiella pneumoniae complex</taxon>
    </lineage>
</organism>
<name>A0A7H4MKK6_KLEVA</name>
<reference evidence="1 2" key="1">
    <citation type="submission" date="2018-06" db="EMBL/GenBank/DDBJ databases">
        <authorList>
            <consortium name="Pathogen Informatics"/>
            <person name="Doyle S."/>
        </authorList>
    </citation>
    <scope>NUCLEOTIDE SEQUENCE [LARGE SCALE GENOMIC DNA]</scope>
    <source>
        <strain evidence="1 2">NCTC9177</strain>
    </source>
</reference>
<gene>
    <name evidence="1" type="ORF">NCTC9177_04755</name>
</gene>
<dbReference type="AlphaFoldDB" id="A0A7H4MKK6"/>
<dbReference type="EMBL" id="UGKR01000003">
    <property type="protein sequence ID" value="STS90856.1"/>
    <property type="molecule type" value="Genomic_DNA"/>
</dbReference>
<accession>A0A7H4MKK6</accession>
<proteinExistence type="predicted"/>
<comment type="caution">
    <text evidence="1">The sequence shown here is derived from an EMBL/GenBank/DDBJ whole genome shotgun (WGS) entry which is preliminary data.</text>
</comment>
<dbReference type="Proteomes" id="UP000254545">
    <property type="component" value="Unassembled WGS sequence"/>
</dbReference>
<protein>
    <submittedName>
        <fullName evidence="1">Uncharacterized protein</fullName>
    </submittedName>
</protein>
<evidence type="ECO:0000313" key="1">
    <source>
        <dbReference type="EMBL" id="STS90856.1"/>
    </source>
</evidence>